<keyword evidence="3" id="KW-1185">Reference proteome</keyword>
<keyword evidence="1" id="KW-0472">Membrane</keyword>
<keyword evidence="1" id="KW-0812">Transmembrane</keyword>
<dbReference type="HOGENOM" id="CLU_120305_1_0_1"/>
<reference evidence="2" key="3">
    <citation type="submission" date="2015-04" db="UniProtKB">
        <authorList>
            <consortium name="EnsemblPlants"/>
        </authorList>
    </citation>
    <scope>IDENTIFICATION</scope>
</reference>
<organism evidence="2 3">
    <name type="scientific">Leersia perrieri</name>
    <dbReference type="NCBI Taxonomy" id="77586"/>
    <lineage>
        <taxon>Eukaryota</taxon>
        <taxon>Viridiplantae</taxon>
        <taxon>Streptophyta</taxon>
        <taxon>Embryophyta</taxon>
        <taxon>Tracheophyta</taxon>
        <taxon>Spermatophyta</taxon>
        <taxon>Magnoliopsida</taxon>
        <taxon>Liliopsida</taxon>
        <taxon>Poales</taxon>
        <taxon>Poaceae</taxon>
        <taxon>BOP clade</taxon>
        <taxon>Oryzoideae</taxon>
        <taxon>Oryzeae</taxon>
        <taxon>Oryzinae</taxon>
        <taxon>Leersia</taxon>
    </lineage>
</organism>
<dbReference type="InterPro" id="IPR045501">
    <property type="entry name" value="DUF6490"/>
</dbReference>
<dbReference type="AlphaFoldDB" id="A0A0D9V4W9"/>
<feature type="transmembrane region" description="Helical" evidence="1">
    <location>
        <begin position="39"/>
        <end position="57"/>
    </location>
</feature>
<keyword evidence="1" id="KW-1133">Transmembrane helix</keyword>
<dbReference type="Gramene" id="LPERR01G24640.1">
    <property type="protein sequence ID" value="LPERR01G24640.1"/>
    <property type="gene ID" value="LPERR01G24640"/>
</dbReference>
<dbReference type="PANTHER" id="PTHR46610">
    <property type="entry name" value="OS05G0181300 PROTEIN"/>
    <property type="match status" value="1"/>
</dbReference>
<evidence type="ECO:0000256" key="1">
    <source>
        <dbReference type="SAM" id="Phobius"/>
    </source>
</evidence>
<feature type="transmembrane region" description="Helical" evidence="1">
    <location>
        <begin position="63"/>
        <end position="84"/>
    </location>
</feature>
<dbReference type="eggNOG" id="ENOG502R70I">
    <property type="taxonomic scope" value="Eukaryota"/>
</dbReference>
<proteinExistence type="predicted"/>
<feature type="transmembrane region" description="Helical" evidence="1">
    <location>
        <begin position="127"/>
        <end position="147"/>
    </location>
</feature>
<dbReference type="EnsemblPlants" id="LPERR01G24640.1">
    <property type="protein sequence ID" value="LPERR01G24640.1"/>
    <property type="gene ID" value="LPERR01G24640"/>
</dbReference>
<reference evidence="2 3" key="1">
    <citation type="submission" date="2012-08" db="EMBL/GenBank/DDBJ databases">
        <title>Oryza genome evolution.</title>
        <authorList>
            <person name="Wing R.A."/>
        </authorList>
    </citation>
    <scope>NUCLEOTIDE SEQUENCE</scope>
</reference>
<feature type="transmembrane region" description="Helical" evidence="1">
    <location>
        <begin position="96"/>
        <end position="115"/>
    </location>
</feature>
<accession>A0A0D9V4W9</accession>
<name>A0A0D9V4W9_9ORYZ</name>
<reference evidence="3" key="2">
    <citation type="submission" date="2013-12" db="EMBL/GenBank/DDBJ databases">
        <authorList>
            <person name="Yu Y."/>
            <person name="Lee S."/>
            <person name="de Baynast K."/>
            <person name="Wissotski M."/>
            <person name="Liu L."/>
            <person name="Talag J."/>
            <person name="Goicoechea J."/>
            <person name="Angelova A."/>
            <person name="Jetty R."/>
            <person name="Kudrna D."/>
            <person name="Golser W."/>
            <person name="Rivera L."/>
            <person name="Zhang J."/>
            <person name="Wing R."/>
        </authorList>
    </citation>
    <scope>NUCLEOTIDE SEQUENCE</scope>
</reference>
<dbReference type="PANTHER" id="PTHR46610:SF2">
    <property type="entry name" value="OS01G0714600 PROTEIN"/>
    <property type="match status" value="1"/>
</dbReference>
<dbReference type="Pfam" id="PF20100">
    <property type="entry name" value="DUF6490"/>
    <property type="match status" value="1"/>
</dbReference>
<evidence type="ECO:0000313" key="3">
    <source>
        <dbReference type="Proteomes" id="UP000032180"/>
    </source>
</evidence>
<protein>
    <submittedName>
        <fullName evidence="2">Uncharacterized protein</fullName>
    </submittedName>
</protein>
<evidence type="ECO:0000313" key="2">
    <source>
        <dbReference type="EnsemblPlants" id="LPERR01G24640.1"/>
    </source>
</evidence>
<sequence length="166" mass="18003">MADFPVSNQASLHEPLDRTCKGAVEPSCSSDPGKDSSCTSAFAFTILAGNCGAAIYHSRRDPWSVAFVLAAFLVLLLLFYALRVFESLPHGSPRRVYVKAAVWVLTTVLTTMFSYRVATLMPFPVAVIVWALAGCTIVAGFCLFFVCRDEVEPAAEENPVEVSDMA</sequence>
<dbReference type="Proteomes" id="UP000032180">
    <property type="component" value="Chromosome 1"/>
</dbReference>